<keyword evidence="4 18" id="KW-0808">Transferase</keyword>
<dbReference type="Pfam" id="PF01453">
    <property type="entry name" value="B_lectin"/>
    <property type="match status" value="1"/>
</dbReference>
<dbReference type="CDD" id="cd14066">
    <property type="entry name" value="STKc_IRAK"/>
    <property type="match status" value="1"/>
</dbReference>
<keyword evidence="3" id="KW-0245">EGF-like domain</keyword>
<dbReference type="GO" id="GO:0004674">
    <property type="term" value="F:protein serine/threonine kinase activity"/>
    <property type="evidence" value="ECO:0007669"/>
    <property type="project" value="UniProtKB-KW"/>
</dbReference>
<keyword evidence="7" id="KW-0430">Lectin</keyword>
<dbReference type="GO" id="GO:0016020">
    <property type="term" value="C:membrane"/>
    <property type="evidence" value="ECO:0007669"/>
    <property type="project" value="UniProtKB-SubCell"/>
</dbReference>
<evidence type="ECO:0000256" key="18">
    <source>
        <dbReference type="PIRNR" id="PIRNR000641"/>
    </source>
</evidence>
<dbReference type="PROSITE" id="PS50011">
    <property type="entry name" value="PROTEIN_KINASE_DOM"/>
    <property type="match status" value="1"/>
</dbReference>
<keyword evidence="5 20" id="KW-0812">Transmembrane</keyword>
<evidence type="ECO:0000256" key="2">
    <source>
        <dbReference type="ARBA" id="ARBA00022527"/>
    </source>
</evidence>
<dbReference type="CDD" id="cd00028">
    <property type="entry name" value="B_lectin"/>
    <property type="match status" value="1"/>
</dbReference>
<evidence type="ECO:0000256" key="3">
    <source>
        <dbReference type="ARBA" id="ARBA00022536"/>
    </source>
</evidence>
<feature type="domain" description="Protein kinase" evidence="22">
    <location>
        <begin position="505"/>
        <end position="776"/>
    </location>
</feature>
<dbReference type="FunFam" id="2.90.10.10:FF:000013">
    <property type="entry name" value="G-type lectin S-receptor-like serine/threonine-protein kinase LECRK1"/>
    <property type="match status" value="1"/>
</dbReference>
<dbReference type="SMART" id="SM00220">
    <property type="entry name" value="S_TKc"/>
    <property type="match status" value="1"/>
</dbReference>
<dbReference type="OrthoDB" id="5857966at2759"/>
<keyword evidence="13" id="KW-1015">Disulfide bond</keyword>
<evidence type="ECO:0000256" key="7">
    <source>
        <dbReference type="ARBA" id="ARBA00022734"/>
    </source>
</evidence>
<keyword evidence="14 24" id="KW-0675">Receptor</keyword>
<evidence type="ECO:0000256" key="1">
    <source>
        <dbReference type="ARBA" id="ARBA00004479"/>
    </source>
</evidence>
<feature type="signal peptide" evidence="21">
    <location>
        <begin position="1"/>
        <end position="27"/>
    </location>
</feature>
<evidence type="ECO:0000256" key="15">
    <source>
        <dbReference type="ARBA" id="ARBA00023180"/>
    </source>
</evidence>
<dbReference type="PROSITE" id="PS00108">
    <property type="entry name" value="PROTEIN_KINASE_ST"/>
    <property type="match status" value="1"/>
</dbReference>
<dbReference type="Gene3D" id="3.30.200.20">
    <property type="entry name" value="Phosphorylase Kinase, domain 1"/>
    <property type="match status" value="1"/>
</dbReference>
<evidence type="ECO:0000256" key="20">
    <source>
        <dbReference type="SAM" id="Phobius"/>
    </source>
</evidence>
<keyword evidence="9 18" id="KW-0418">Kinase</keyword>
<name>A0A2Z7CCI1_9LAMI</name>
<evidence type="ECO:0000256" key="19">
    <source>
        <dbReference type="PROSITE-ProRule" id="PRU10141"/>
    </source>
</evidence>
<feature type="transmembrane region" description="Helical" evidence="20">
    <location>
        <begin position="447"/>
        <end position="472"/>
    </location>
</feature>
<evidence type="ECO:0000256" key="6">
    <source>
        <dbReference type="ARBA" id="ARBA00022729"/>
    </source>
</evidence>
<dbReference type="FunFam" id="3.30.200.20:FF:000059">
    <property type="entry name" value="S-receptor-like serine/threonine-protein kinase"/>
    <property type="match status" value="1"/>
</dbReference>
<keyword evidence="10 18" id="KW-0067">ATP-binding</keyword>
<dbReference type="InterPro" id="IPR024171">
    <property type="entry name" value="SRK-like_kinase"/>
</dbReference>
<dbReference type="Gene3D" id="2.90.10.10">
    <property type="entry name" value="Bulb-type lectin domain"/>
    <property type="match status" value="2"/>
</dbReference>
<evidence type="ECO:0000256" key="11">
    <source>
        <dbReference type="ARBA" id="ARBA00022989"/>
    </source>
</evidence>
<dbReference type="Proteomes" id="UP000250235">
    <property type="component" value="Unassembled WGS sequence"/>
</dbReference>
<keyword evidence="25" id="KW-1185">Reference proteome</keyword>
<evidence type="ECO:0000256" key="10">
    <source>
        <dbReference type="ARBA" id="ARBA00022840"/>
    </source>
</evidence>
<keyword evidence="2 18" id="KW-0723">Serine/threonine-protein kinase</keyword>
<evidence type="ECO:0000256" key="13">
    <source>
        <dbReference type="ARBA" id="ARBA00023157"/>
    </source>
</evidence>
<dbReference type="PIRSF" id="PIRSF000641">
    <property type="entry name" value="SRK"/>
    <property type="match status" value="1"/>
</dbReference>
<evidence type="ECO:0000256" key="21">
    <source>
        <dbReference type="SAM" id="SignalP"/>
    </source>
</evidence>
<proteinExistence type="inferred from homology"/>
<dbReference type="GO" id="GO:0030246">
    <property type="term" value="F:carbohydrate binding"/>
    <property type="evidence" value="ECO:0007669"/>
    <property type="project" value="UniProtKB-KW"/>
</dbReference>
<keyword evidence="6 21" id="KW-0732">Signal</keyword>
<dbReference type="PROSITE" id="PS00107">
    <property type="entry name" value="PROTEIN_KINASE_ATP"/>
    <property type="match status" value="1"/>
</dbReference>
<sequence length="795" mass="89400">MDSKLCNNLISFLVLLIPLCAVSQNSGNITVGASLTADGSSKPWLSPTGDFAFGFQQLPNNKDLFLLSIWFDQVPEKTVIWYTNGKNPVPRGSRIQLVAAGGLELRDPHNQIIWSTNLSPDETAYGYLNDTGNLVLFGSVSNRLWESFKNPADTIVPTQVIETNGMLISRKSVTNFSQGRFYARILDNGSFVLSTKSVASNIYFDFDYYTSPTSDLNASNSGYQVVFSERGSLFVRKRNGEQFGLSSRSLPPASENYYRATLNFDGVLIQYYHPKNGNPGWNVVGYWPDNICNSIYGLFGSGACGYNSVCQLKSGRPRCVCPRGFTLADPNDPYGDCKPNTVMSCMEGETGSLEDIFELVEIQDTDWPFNDYSQIVPSTEADCRSSCMNDCLCGAAIFRNHSCWKKRLPLSNGRTDATLDIKVFLRLRKGHDVPFLNRKNTKNQKTLIIIGSVLLASSVFLCITVAFVVFFLKYKKKITNSNTSLTSIGSNLRCFTYEELEQATSGFKKDLGRGAFGTVYKGVLPDSSETIIAVKKLERVAKDSEKEFRAEVNVIGHTHHKNLVRLLGYCHEGPNRLLVYEYMRNGTLAKFLFGEKKPRWVQRTQMALGVAKGLTYLHEECSNQIIHCDIKPQNILLDEYYTARISDFGLSKLLMMEQSRTSTDIRGTKGYVAPEWFRNTQITVKVDVYSFGVLLLEIVCCRKSLEYLKSSNDELSVLTDWVWDCYTERRLDILVENDYEALDDLKMVERFVKVGLWCIQDDISLRPSMKKASLMLEGIVDVKDPPCPYAFSTLS</sequence>
<dbReference type="PANTHER" id="PTHR47976:SF15">
    <property type="entry name" value="G-TYPE LECTIN S-RECEPTOR-LIKE SERINE_THREONINE-PROTEIN KINASE RLK1"/>
    <property type="match status" value="1"/>
</dbReference>
<evidence type="ECO:0000256" key="8">
    <source>
        <dbReference type="ARBA" id="ARBA00022741"/>
    </source>
</evidence>
<dbReference type="GO" id="GO:0106310">
    <property type="term" value="F:protein serine kinase activity"/>
    <property type="evidence" value="ECO:0007669"/>
    <property type="project" value="RHEA"/>
</dbReference>
<evidence type="ECO:0000256" key="9">
    <source>
        <dbReference type="ARBA" id="ARBA00022777"/>
    </source>
</evidence>
<dbReference type="PANTHER" id="PTHR47976">
    <property type="entry name" value="G-TYPE LECTIN S-RECEPTOR-LIKE SERINE/THREONINE-PROTEIN KINASE SD2-5"/>
    <property type="match status" value="1"/>
</dbReference>
<reference evidence="24 25" key="1">
    <citation type="journal article" date="2015" name="Proc. Natl. Acad. Sci. U.S.A.">
        <title>The resurrection genome of Boea hygrometrica: A blueprint for survival of dehydration.</title>
        <authorList>
            <person name="Xiao L."/>
            <person name="Yang G."/>
            <person name="Zhang L."/>
            <person name="Yang X."/>
            <person name="Zhao S."/>
            <person name="Ji Z."/>
            <person name="Zhou Q."/>
            <person name="Hu M."/>
            <person name="Wang Y."/>
            <person name="Chen M."/>
            <person name="Xu Y."/>
            <person name="Jin H."/>
            <person name="Xiao X."/>
            <person name="Hu G."/>
            <person name="Bao F."/>
            <person name="Hu Y."/>
            <person name="Wan P."/>
            <person name="Li L."/>
            <person name="Deng X."/>
            <person name="Kuang T."/>
            <person name="Xiang C."/>
            <person name="Zhu J.K."/>
            <person name="Oliver M.J."/>
            <person name="He Y."/>
        </authorList>
    </citation>
    <scope>NUCLEOTIDE SEQUENCE [LARGE SCALE GENOMIC DNA]</scope>
    <source>
        <strain evidence="25">cv. XS01</strain>
    </source>
</reference>
<dbReference type="AlphaFoldDB" id="A0A2Z7CCI1"/>
<dbReference type="SMART" id="SM00108">
    <property type="entry name" value="B_lectin"/>
    <property type="match status" value="1"/>
</dbReference>
<dbReference type="EMBL" id="KQ997007">
    <property type="protein sequence ID" value="KZV44413.1"/>
    <property type="molecule type" value="Genomic_DNA"/>
</dbReference>
<feature type="chain" id="PRO_5016395232" description="Receptor-like serine/threonine-protein kinase" evidence="21">
    <location>
        <begin position="28"/>
        <end position="795"/>
    </location>
</feature>
<comment type="catalytic activity">
    <reaction evidence="17 18">
        <text>L-seryl-[protein] + ATP = O-phospho-L-seryl-[protein] + ADP + H(+)</text>
        <dbReference type="Rhea" id="RHEA:17989"/>
        <dbReference type="Rhea" id="RHEA-COMP:9863"/>
        <dbReference type="Rhea" id="RHEA-COMP:11604"/>
        <dbReference type="ChEBI" id="CHEBI:15378"/>
        <dbReference type="ChEBI" id="CHEBI:29999"/>
        <dbReference type="ChEBI" id="CHEBI:30616"/>
        <dbReference type="ChEBI" id="CHEBI:83421"/>
        <dbReference type="ChEBI" id="CHEBI:456216"/>
        <dbReference type="EC" id="2.7.11.1"/>
    </reaction>
</comment>
<dbReference type="FunFam" id="2.90.10.30:FF:000001">
    <property type="entry name" value="Serine/threonine-protein kinase"/>
    <property type="match status" value="1"/>
</dbReference>
<dbReference type="PROSITE" id="PS50927">
    <property type="entry name" value="BULB_LECTIN"/>
    <property type="match status" value="1"/>
</dbReference>
<dbReference type="InterPro" id="IPR036426">
    <property type="entry name" value="Bulb-type_lectin_dom_sf"/>
</dbReference>
<keyword evidence="8 18" id="KW-0547">Nucleotide-binding</keyword>
<dbReference type="InterPro" id="IPR017441">
    <property type="entry name" value="Protein_kinase_ATP_BS"/>
</dbReference>
<dbReference type="Pfam" id="PF00069">
    <property type="entry name" value="Pkinase"/>
    <property type="match status" value="1"/>
</dbReference>
<keyword evidence="12 20" id="KW-0472">Membrane</keyword>
<organism evidence="24 25">
    <name type="scientific">Dorcoceras hygrometricum</name>
    <dbReference type="NCBI Taxonomy" id="472368"/>
    <lineage>
        <taxon>Eukaryota</taxon>
        <taxon>Viridiplantae</taxon>
        <taxon>Streptophyta</taxon>
        <taxon>Embryophyta</taxon>
        <taxon>Tracheophyta</taxon>
        <taxon>Spermatophyta</taxon>
        <taxon>Magnoliopsida</taxon>
        <taxon>eudicotyledons</taxon>
        <taxon>Gunneridae</taxon>
        <taxon>Pentapetalae</taxon>
        <taxon>asterids</taxon>
        <taxon>lamiids</taxon>
        <taxon>Lamiales</taxon>
        <taxon>Gesneriaceae</taxon>
        <taxon>Didymocarpoideae</taxon>
        <taxon>Trichosporeae</taxon>
        <taxon>Loxocarpinae</taxon>
        <taxon>Dorcoceras</taxon>
    </lineage>
</organism>
<dbReference type="InterPro" id="IPR011009">
    <property type="entry name" value="Kinase-like_dom_sf"/>
</dbReference>
<dbReference type="SUPFAM" id="SSF51110">
    <property type="entry name" value="alpha-D-mannose-specific plant lectins"/>
    <property type="match status" value="1"/>
</dbReference>
<gene>
    <name evidence="24" type="ORF">F511_37781</name>
</gene>
<dbReference type="InterPro" id="IPR008271">
    <property type="entry name" value="Ser/Thr_kinase_AS"/>
</dbReference>
<evidence type="ECO:0000259" key="22">
    <source>
        <dbReference type="PROSITE" id="PS50011"/>
    </source>
</evidence>
<comment type="subcellular location">
    <subcellularLocation>
        <location evidence="1">Membrane</location>
        <topology evidence="1">Single-pass type I membrane protein</topology>
    </subcellularLocation>
</comment>
<dbReference type="CDD" id="cd01098">
    <property type="entry name" value="PAN_AP_plant"/>
    <property type="match status" value="1"/>
</dbReference>
<evidence type="ECO:0000313" key="25">
    <source>
        <dbReference type="Proteomes" id="UP000250235"/>
    </source>
</evidence>
<evidence type="ECO:0000256" key="14">
    <source>
        <dbReference type="ARBA" id="ARBA00023170"/>
    </source>
</evidence>
<dbReference type="InterPro" id="IPR001480">
    <property type="entry name" value="Bulb-type_lectin_dom"/>
</dbReference>
<keyword evidence="15" id="KW-0325">Glycoprotein</keyword>
<dbReference type="Gene3D" id="1.10.510.10">
    <property type="entry name" value="Transferase(Phosphotransferase) domain 1"/>
    <property type="match status" value="1"/>
</dbReference>
<protein>
    <recommendedName>
        <fullName evidence="18">Receptor-like serine/threonine-protein kinase</fullName>
        <ecNumber evidence="18">2.7.11.1</ecNumber>
    </recommendedName>
</protein>
<evidence type="ECO:0000313" key="24">
    <source>
        <dbReference type="EMBL" id="KZV44413.1"/>
    </source>
</evidence>
<dbReference type="EC" id="2.7.11.1" evidence="18"/>
<comment type="similarity">
    <text evidence="18">Belongs to the protein kinase superfamily. Ser/Thr protein kinase family.</text>
</comment>
<dbReference type="GO" id="GO:0005524">
    <property type="term" value="F:ATP binding"/>
    <property type="evidence" value="ECO:0007669"/>
    <property type="project" value="UniProtKB-UniRule"/>
</dbReference>
<evidence type="ECO:0000256" key="5">
    <source>
        <dbReference type="ARBA" id="ARBA00022692"/>
    </source>
</evidence>
<evidence type="ECO:0000256" key="16">
    <source>
        <dbReference type="ARBA" id="ARBA00047899"/>
    </source>
</evidence>
<accession>A0A2Z7CCI1</accession>
<evidence type="ECO:0000256" key="12">
    <source>
        <dbReference type="ARBA" id="ARBA00023136"/>
    </source>
</evidence>
<feature type="binding site" evidence="19">
    <location>
        <position position="542"/>
    </location>
    <ligand>
        <name>ATP</name>
        <dbReference type="ChEBI" id="CHEBI:30616"/>
    </ligand>
</feature>
<evidence type="ECO:0000256" key="4">
    <source>
        <dbReference type="ARBA" id="ARBA00022679"/>
    </source>
</evidence>
<dbReference type="FunFam" id="1.10.510.10:FF:000237">
    <property type="entry name" value="G-type lectin S-receptor-like serine/threonine-protein kinase"/>
    <property type="match status" value="1"/>
</dbReference>
<evidence type="ECO:0000256" key="17">
    <source>
        <dbReference type="ARBA" id="ARBA00048679"/>
    </source>
</evidence>
<dbReference type="SUPFAM" id="SSF56112">
    <property type="entry name" value="Protein kinase-like (PK-like)"/>
    <property type="match status" value="1"/>
</dbReference>
<comment type="catalytic activity">
    <reaction evidence="16 18">
        <text>L-threonyl-[protein] + ATP = O-phospho-L-threonyl-[protein] + ADP + H(+)</text>
        <dbReference type="Rhea" id="RHEA:46608"/>
        <dbReference type="Rhea" id="RHEA-COMP:11060"/>
        <dbReference type="Rhea" id="RHEA-COMP:11605"/>
        <dbReference type="ChEBI" id="CHEBI:15378"/>
        <dbReference type="ChEBI" id="CHEBI:30013"/>
        <dbReference type="ChEBI" id="CHEBI:30616"/>
        <dbReference type="ChEBI" id="CHEBI:61977"/>
        <dbReference type="ChEBI" id="CHEBI:456216"/>
        <dbReference type="EC" id="2.7.11.1"/>
    </reaction>
</comment>
<keyword evidence="11 20" id="KW-1133">Transmembrane helix</keyword>
<evidence type="ECO:0000259" key="23">
    <source>
        <dbReference type="PROSITE" id="PS50927"/>
    </source>
</evidence>
<dbReference type="InterPro" id="IPR000719">
    <property type="entry name" value="Prot_kinase_dom"/>
</dbReference>
<feature type="domain" description="Bulb-type lectin" evidence="23">
    <location>
        <begin position="20"/>
        <end position="149"/>
    </location>
</feature>
<dbReference type="InterPro" id="IPR051343">
    <property type="entry name" value="G-type_lectin_kinases/EP1-like"/>
</dbReference>